<dbReference type="InterPro" id="IPR050640">
    <property type="entry name" value="Bact_2-comp_sensor_kinase"/>
</dbReference>
<feature type="domain" description="Signal transduction histidine kinase internal region" evidence="2">
    <location>
        <begin position="182"/>
        <end position="260"/>
    </location>
</feature>
<feature type="transmembrane region" description="Helical" evidence="1">
    <location>
        <begin position="58"/>
        <end position="83"/>
    </location>
</feature>
<dbReference type="PANTHER" id="PTHR34220:SF7">
    <property type="entry name" value="SENSOR HISTIDINE KINASE YPDA"/>
    <property type="match status" value="1"/>
</dbReference>
<dbReference type="GO" id="GO:0004673">
    <property type="term" value="F:protein histidine kinase activity"/>
    <property type="evidence" value="ECO:0007669"/>
    <property type="project" value="UniProtKB-EC"/>
</dbReference>
<dbReference type="Pfam" id="PF06580">
    <property type="entry name" value="His_kinase"/>
    <property type="match status" value="1"/>
</dbReference>
<evidence type="ECO:0000256" key="1">
    <source>
        <dbReference type="SAM" id="Phobius"/>
    </source>
</evidence>
<sequence>MTEKKIAYPDSLSKKVFASATIFTSLRKFLILNLGIAAVLMLIQCPACLLSIEGLKGIFPDFIFSFLMSSSISFGGFYVDGYYDRRISWIQHPVKRLVLTAGTYLVYCFIISFILTTLYVLVTIEGVNLNNISWIRMIKNTIYPIMVALFIISIFISRSWLYEWRNAAIEAEQLKSEKLASQYQSLKDQLNPHFLFNSLNVLSNLVYESPDKSAEFIQQLSKIYRYVLDVQHEQLVSLKDEVDFAEHYLSLQKIRFENSLEYFIDVAASSNLYLPPLSLQLILENAIKHNIASKEKPLKIIIEQVDNSLFIRNILQSKLTEKLPSTGIGLSNIKKRYALLSNEKPKITQTDKEFIVELPLLKISHS</sequence>
<dbReference type="RefSeq" id="WP_380806996.1">
    <property type="nucleotide sequence ID" value="NZ_JBHUIV010000035.1"/>
</dbReference>
<dbReference type="InterPro" id="IPR010559">
    <property type="entry name" value="Sig_transdc_His_kin_internal"/>
</dbReference>
<keyword evidence="3" id="KW-0808">Transferase</keyword>
<feature type="transmembrane region" description="Helical" evidence="1">
    <location>
        <begin position="142"/>
        <end position="161"/>
    </location>
</feature>
<dbReference type="Proteomes" id="UP001597414">
    <property type="component" value="Unassembled WGS sequence"/>
</dbReference>
<gene>
    <name evidence="3" type="ORF">ACFSKV_20095</name>
</gene>
<reference evidence="4" key="1">
    <citation type="journal article" date="2019" name="Int. J. Syst. Evol. Microbiol.">
        <title>The Global Catalogue of Microorganisms (GCM) 10K type strain sequencing project: providing services to taxonomists for standard genome sequencing and annotation.</title>
        <authorList>
            <consortium name="The Broad Institute Genomics Platform"/>
            <consortium name="The Broad Institute Genome Sequencing Center for Infectious Disease"/>
            <person name="Wu L."/>
            <person name="Ma J."/>
        </authorList>
    </citation>
    <scope>NUCLEOTIDE SEQUENCE [LARGE SCALE GENOMIC DNA]</scope>
    <source>
        <strain evidence="4">KCTC 19812</strain>
    </source>
</reference>
<keyword evidence="1" id="KW-0812">Transmembrane</keyword>
<comment type="caution">
    <text evidence="3">The sequence shown here is derived from an EMBL/GenBank/DDBJ whole genome shotgun (WGS) entry which is preliminary data.</text>
</comment>
<keyword evidence="1" id="KW-1133">Transmembrane helix</keyword>
<keyword evidence="4" id="KW-1185">Reference proteome</keyword>
<evidence type="ECO:0000313" key="3">
    <source>
        <dbReference type="EMBL" id="MFD2203889.1"/>
    </source>
</evidence>
<feature type="transmembrane region" description="Helical" evidence="1">
    <location>
        <begin position="104"/>
        <end position="122"/>
    </location>
</feature>
<keyword evidence="1" id="KW-0472">Membrane</keyword>
<evidence type="ECO:0000259" key="2">
    <source>
        <dbReference type="Pfam" id="PF06580"/>
    </source>
</evidence>
<protein>
    <submittedName>
        <fullName evidence="3">Sensor histidine kinase</fullName>
        <ecNumber evidence="3">2.7.13.3</ecNumber>
    </submittedName>
</protein>
<proteinExistence type="predicted"/>
<name>A0ABW5BED5_9BACT</name>
<accession>A0ABW5BED5</accession>
<organism evidence="3 4">
    <name type="scientific">Shivajiella indica</name>
    <dbReference type="NCBI Taxonomy" id="872115"/>
    <lineage>
        <taxon>Bacteria</taxon>
        <taxon>Pseudomonadati</taxon>
        <taxon>Bacteroidota</taxon>
        <taxon>Cytophagia</taxon>
        <taxon>Cytophagales</taxon>
        <taxon>Cyclobacteriaceae</taxon>
        <taxon>Shivajiella</taxon>
    </lineage>
</organism>
<feature type="transmembrane region" description="Helical" evidence="1">
    <location>
        <begin position="29"/>
        <end position="52"/>
    </location>
</feature>
<dbReference type="EC" id="2.7.13.3" evidence="3"/>
<evidence type="ECO:0000313" key="4">
    <source>
        <dbReference type="Proteomes" id="UP001597414"/>
    </source>
</evidence>
<dbReference type="PANTHER" id="PTHR34220">
    <property type="entry name" value="SENSOR HISTIDINE KINASE YPDA"/>
    <property type="match status" value="1"/>
</dbReference>
<dbReference type="EMBL" id="JBHUIV010000035">
    <property type="protein sequence ID" value="MFD2203889.1"/>
    <property type="molecule type" value="Genomic_DNA"/>
</dbReference>
<keyword evidence="3" id="KW-0418">Kinase</keyword>